<comment type="caution">
    <text evidence="1">The sequence shown here is derived from an EMBL/GenBank/DDBJ whole genome shotgun (WGS) entry which is preliminary data.</text>
</comment>
<dbReference type="Proteomes" id="UP000717696">
    <property type="component" value="Unassembled WGS sequence"/>
</dbReference>
<evidence type="ECO:0000313" key="1">
    <source>
        <dbReference type="EMBL" id="KAH7124912.1"/>
    </source>
</evidence>
<dbReference type="AlphaFoldDB" id="A0A9P9DTR3"/>
<evidence type="ECO:0000313" key="2">
    <source>
        <dbReference type="Proteomes" id="UP000717696"/>
    </source>
</evidence>
<protein>
    <submittedName>
        <fullName evidence="1">Uncharacterized protein</fullName>
    </submittedName>
</protein>
<accession>A0A9P9DTR3</accession>
<reference evidence="1" key="1">
    <citation type="journal article" date="2021" name="Nat. Commun.">
        <title>Genetic determinants of endophytism in the Arabidopsis root mycobiome.</title>
        <authorList>
            <person name="Mesny F."/>
            <person name="Miyauchi S."/>
            <person name="Thiergart T."/>
            <person name="Pickel B."/>
            <person name="Atanasova L."/>
            <person name="Karlsson M."/>
            <person name="Huettel B."/>
            <person name="Barry K.W."/>
            <person name="Haridas S."/>
            <person name="Chen C."/>
            <person name="Bauer D."/>
            <person name="Andreopoulos W."/>
            <person name="Pangilinan J."/>
            <person name="LaButti K."/>
            <person name="Riley R."/>
            <person name="Lipzen A."/>
            <person name="Clum A."/>
            <person name="Drula E."/>
            <person name="Henrissat B."/>
            <person name="Kohler A."/>
            <person name="Grigoriev I.V."/>
            <person name="Martin F.M."/>
            <person name="Hacquard S."/>
        </authorList>
    </citation>
    <scope>NUCLEOTIDE SEQUENCE</scope>
    <source>
        <strain evidence="1">MPI-CAGE-AT-0021</strain>
    </source>
</reference>
<organism evidence="1 2">
    <name type="scientific">Dactylonectria estremocensis</name>
    <dbReference type="NCBI Taxonomy" id="1079267"/>
    <lineage>
        <taxon>Eukaryota</taxon>
        <taxon>Fungi</taxon>
        <taxon>Dikarya</taxon>
        <taxon>Ascomycota</taxon>
        <taxon>Pezizomycotina</taxon>
        <taxon>Sordariomycetes</taxon>
        <taxon>Hypocreomycetidae</taxon>
        <taxon>Hypocreales</taxon>
        <taxon>Nectriaceae</taxon>
        <taxon>Dactylonectria</taxon>
    </lineage>
</organism>
<dbReference type="OrthoDB" id="538223at2759"/>
<gene>
    <name evidence="1" type="ORF">B0J13DRAFT_565794</name>
</gene>
<proteinExistence type="predicted"/>
<sequence>MMGDIGMSISAYRNSCLAILLIAALAYRPLHILKLRILAGLEKYDTADLERIVDICGSFPTLLESKIYPIHQSAKEYLVSKAAVSRIFSSGTHAIYRGIAKRSVVAMTKALRRDIYELVHLGTLIHEVMGRQPEPNPLKWNTPVHTGSTTYVKQTGAIFIVIGVPG</sequence>
<name>A0A9P9DTR3_9HYPO</name>
<dbReference type="EMBL" id="JAGMUU010000024">
    <property type="protein sequence ID" value="KAH7124912.1"/>
    <property type="molecule type" value="Genomic_DNA"/>
</dbReference>
<keyword evidence="2" id="KW-1185">Reference proteome</keyword>